<name>A0A2N5UU80_9BASI</name>
<dbReference type="PANTHER" id="PTHR28288:SF2">
    <property type="entry name" value="PROTEASE B INHIBITOR 2"/>
    <property type="match status" value="1"/>
</dbReference>
<reference evidence="8 9" key="1">
    <citation type="submission" date="2017-11" db="EMBL/GenBank/DDBJ databases">
        <title>De novo assembly and phasing of dikaryotic genomes from two isolates of Puccinia coronata f. sp. avenae, the causal agent of oat crown rust.</title>
        <authorList>
            <person name="Miller M.E."/>
            <person name="Zhang Y."/>
            <person name="Omidvar V."/>
            <person name="Sperschneider J."/>
            <person name="Schwessinger B."/>
            <person name="Raley C."/>
            <person name="Palmer J.M."/>
            <person name="Garnica D."/>
            <person name="Upadhyaya N."/>
            <person name="Rathjen J."/>
            <person name="Taylor J.M."/>
            <person name="Park R.F."/>
            <person name="Dodds P.N."/>
            <person name="Hirsch C.D."/>
            <person name="Kianian S.F."/>
            <person name="Figueroa M."/>
        </authorList>
    </citation>
    <scope>NUCLEOTIDE SEQUENCE [LARGE SCALE GENOMIC DNA]</scope>
    <source>
        <strain evidence="5">12NC29</strain>
        <strain evidence="6">12SD80</strain>
    </source>
</reference>
<evidence type="ECO:0000313" key="4">
    <source>
        <dbReference type="EMBL" id="PLW15409.1"/>
    </source>
</evidence>
<dbReference type="OrthoDB" id="2506678at2759"/>
<dbReference type="GO" id="GO:0042144">
    <property type="term" value="P:vacuole fusion, non-autophagic"/>
    <property type="evidence" value="ECO:0007669"/>
    <property type="project" value="TreeGrafter"/>
</dbReference>
<dbReference type="SUPFAM" id="SSF54897">
    <property type="entry name" value="Protease propeptides/inhibitors"/>
    <property type="match status" value="1"/>
</dbReference>
<evidence type="ECO:0000313" key="5">
    <source>
        <dbReference type="EMBL" id="PLW15576.1"/>
    </source>
</evidence>
<dbReference type="AlphaFoldDB" id="A0A2N5UU80"/>
<dbReference type="EMBL" id="PGCJ01000099">
    <property type="protein sequence ID" value="PLW48949.1"/>
    <property type="molecule type" value="Genomic_DNA"/>
</dbReference>
<keyword evidence="8" id="KW-1185">Reference proteome</keyword>
<dbReference type="Proteomes" id="UP000235392">
    <property type="component" value="Unassembled WGS sequence"/>
</dbReference>
<evidence type="ECO:0000313" key="6">
    <source>
        <dbReference type="EMBL" id="PLW41294.1"/>
    </source>
</evidence>
<feature type="compositionally biased region" description="Basic and acidic residues" evidence="2">
    <location>
        <begin position="38"/>
        <end position="50"/>
    </location>
</feature>
<evidence type="ECO:0000256" key="2">
    <source>
        <dbReference type="SAM" id="MobiDB-lite"/>
    </source>
</evidence>
<dbReference type="InterPro" id="IPR052471">
    <property type="entry name" value="PBI_I9"/>
</dbReference>
<dbReference type="InterPro" id="IPR010259">
    <property type="entry name" value="S8pro/Inhibitor_I9"/>
</dbReference>
<evidence type="ECO:0000259" key="3">
    <source>
        <dbReference type="Pfam" id="PF05922"/>
    </source>
</evidence>
<gene>
    <name evidence="7" type="ORF">PCANC_10684</name>
    <name evidence="5" type="ORF">PCANC_15836</name>
    <name evidence="6" type="ORF">PCASD_10861</name>
    <name evidence="4" type="ORF">PCASD_20307</name>
</gene>
<comment type="caution">
    <text evidence="6">The sequence shown here is derived from an EMBL/GenBank/DDBJ whole genome shotgun (WGS) entry which is preliminary data.</text>
</comment>
<dbReference type="EMBL" id="PGCJ01000892">
    <property type="protein sequence ID" value="PLW15576.1"/>
    <property type="molecule type" value="Genomic_DNA"/>
</dbReference>
<organism evidence="6 9">
    <name type="scientific">Puccinia coronata f. sp. avenae</name>
    <dbReference type="NCBI Taxonomy" id="200324"/>
    <lineage>
        <taxon>Eukaryota</taxon>
        <taxon>Fungi</taxon>
        <taxon>Dikarya</taxon>
        <taxon>Basidiomycota</taxon>
        <taxon>Pucciniomycotina</taxon>
        <taxon>Pucciniomycetes</taxon>
        <taxon>Pucciniales</taxon>
        <taxon>Pucciniaceae</taxon>
        <taxon>Puccinia</taxon>
    </lineage>
</organism>
<dbReference type="EMBL" id="PGCI01000798">
    <property type="protein sequence ID" value="PLW15409.1"/>
    <property type="molecule type" value="Genomic_DNA"/>
</dbReference>
<feature type="region of interest" description="Disordered" evidence="2">
    <location>
        <begin position="1"/>
        <end position="67"/>
    </location>
</feature>
<evidence type="ECO:0000313" key="7">
    <source>
        <dbReference type="EMBL" id="PLW48949.1"/>
    </source>
</evidence>
<dbReference type="PANTHER" id="PTHR28288">
    <property type="entry name" value="PROTEASE B INHIBITOR 2"/>
    <property type="match status" value="1"/>
</dbReference>
<dbReference type="Proteomes" id="UP000235388">
    <property type="component" value="Unassembled WGS sequence"/>
</dbReference>
<sequence>MSLSSEEPQPSQETLASIPGSDHKPADSSVNVDSADAAPDHHQHDKKPDDPPASGRPSPEPQEPKTDFIITLKKDTTKEQYEVYKQQLLDQGAEIKHEYFSIILKGFAVGLKPSKLQSFQQDPLVQEIEKDQKVHI</sequence>
<feature type="domain" description="Inhibitor I9" evidence="3">
    <location>
        <begin position="68"/>
        <end position="136"/>
    </location>
</feature>
<comment type="similarity">
    <text evidence="1">Belongs to the protease inhibitor I9 family.</text>
</comment>
<dbReference type="FunFam" id="3.30.70.80:FF:000005">
    <property type="entry name" value="Proteinase inhibitor I2B"/>
    <property type="match status" value="1"/>
</dbReference>
<accession>A0A2N5UU80</accession>
<evidence type="ECO:0000256" key="1">
    <source>
        <dbReference type="ARBA" id="ARBA00038069"/>
    </source>
</evidence>
<protein>
    <recommendedName>
        <fullName evidence="3">Inhibitor I9 domain-containing protein</fullName>
    </recommendedName>
</protein>
<proteinExistence type="inferred from homology"/>
<dbReference type="Gene3D" id="3.30.70.80">
    <property type="entry name" value="Peptidase S8 propeptide/proteinase inhibitor I9"/>
    <property type="match status" value="1"/>
</dbReference>
<feature type="compositionally biased region" description="Low complexity" evidence="2">
    <location>
        <begin position="1"/>
        <end position="13"/>
    </location>
</feature>
<evidence type="ECO:0000313" key="8">
    <source>
        <dbReference type="Proteomes" id="UP000235388"/>
    </source>
</evidence>
<evidence type="ECO:0000313" key="9">
    <source>
        <dbReference type="Proteomes" id="UP000235392"/>
    </source>
</evidence>
<dbReference type="Pfam" id="PF05922">
    <property type="entry name" value="Inhibitor_I9"/>
    <property type="match status" value="1"/>
</dbReference>
<dbReference type="InterPro" id="IPR037045">
    <property type="entry name" value="S8pro/Inhibitor_I9_sf"/>
</dbReference>
<dbReference type="GO" id="GO:0004866">
    <property type="term" value="F:endopeptidase inhibitor activity"/>
    <property type="evidence" value="ECO:0007669"/>
    <property type="project" value="TreeGrafter"/>
</dbReference>
<dbReference type="EMBL" id="PGCI01000091">
    <property type="protein sequence ID" value="PLW41294.1"/>
    <property type="molecule type" value="Genomic_DNA"/>
</dbReference>